<reference evidence="2 3" key="1">
    <citation type="journal article" date="2018" name="Cell">
        <title>The Chara Genome: Secondary Complexity and Implications for Plant Terrestrialization.</title>
        <authorList>
            <person name="Nishiyama T."/>
            <person name="Sakayama H."/>
            <person name="Vries J.D."/>
            <person name="Buschmann H."/>
            <person name="Saint-Marcoux D."/>
            <person name="Ullrich K.K."/>
            <person name="Haas F.B."/>
            <person name="Vanderstraeten L."/>
            <person name="Becker D."/>
            <person name="Lang D."/>
            <person name="Vosolsobe S."/>
            <person name="Rombauts S."/>
            <person name="Wilhelmsson P.K.I."/>
            <person name="Janitza P."/>
            <person name="Kern R."/>
            <person name="Heyl A."/>
            <person name="Rumpler F."/>
            <person name="Villalobos L.I.A.C."/>
            <person name="Clay J.M."/>
            <person name="Skokan R."/>
            <person name="Toyoda A."/>
            <person name="Suzuki Y."/>
            <person name="Kagoshima H."/>
            <person name="Schijlen E."/>
            <person name="Tajeshwar N."/>
            <person name="Catarino B."/>
            <person name="Hetherington A.J."/>
            <person name="Saltykova A."/>
            <person name="Bonnot C."/>
            <person name="Breuninger H."/>
            <person name="Symeonidi A."/>
            <person name="Radhakrishnan G.V."/>
            <person name="Van Nieuwerburgh F."/>
            <person name="Deforce D."/>
            <person name="Chang C."/>
            <person name="Karol K.G."/>
            <person name="Hedrich R."/>
            <person name="Ulvskov P."/>
            <person name="Glockner G."/>
            <person name="Delwiche C.F."/>
            <person name="Petrasek J."/>
            <person name="Van de Peer Y."/>
            <person name="Friml J."/>
            <person name="Beilby M."/>
            <person name="Dolan L."/>
            <person name="Kohara Y."/>
            <person name="Sugano S."/>
            <person name="Fujiyama A."/>
            <person name="Delaux P.-M."/>
            <person name="Quint M."/>
            <person name="TheiBen G."/>
            <person name="Hagemann M."/>
            <person name="Harholt J."/>
            <person name="Dunand C."/>
            <person name="Zachgo S."/>
            <person name="Langdale J."/>
            <person name="Maumus F."/>
            <person name="Straeten D.V.D."/>
            <person name="Gould S.B."/>
            <person name="Rensing S.A."/>
        </authorList>
    </citation>
    <scope>NUCLEOTIDE SEQUENCE [LARGE SCALE GENOMIC DNA]</scope>
    <source>
        <strain evidence="2 3">S276</strain>
    </source>
</reference>
<dbReference type="Gramene" id="GBG81074">
    <property type="protein sequence ID" value="GBG81074"/>
    <property type="gene ID" value="CBR_g31632"/>
</dbReference>
<protein>
    <submittedName>
        <fullName evidence="2">Uncharacterized protein</fullName>
    </submittedName>
</protein>
<dbReference type="EMBL" id="BFEA01000364">
    <property type="protein sequence ID" value="GBG81074.1"/>
    <property type="molecule type" value="Genomic_DNA"/>
</dbReference>
<dbReference type="AlphaFoldDB" id="A0A388LFJ0"/>
<sequence length="295" mass="32305">MDVEEQFDIMDSEEEAEGEEIDLPLSDAHQNGVRDETSPLSTMGGKQAMEEDVGSTIANTKPDNMMCGTTPKTGGAMEGSTSKKRVLRSRFYEIAKDNLSTRVKQANREAPDHKISDKVNSLFEFLRENHLLEYNAAFYDKKLSPSYKAVIWSVDYRATNCIYVSDILVGCSQGLEGHTGARKKIDSAAAGGGGESVADKEGHLRMQNAMGDEFSERRSSTPQPTLRPSEGISVVGVRSETTPTAGREVVGDDRKDEKIEEDERQKASDEEGPKLQAHEVVKAEAGKADSHSKQS</sequence>
<accession>A0A388LFJ0</accession>
<keyword evidence="3" id="KW-1185">Reference proteome</keyword>
<feature type="region of interest" description="Disordered" evidence="1">
    <location>
        <begin position="1"/>
        <end position="24"/>
    </location>
</feature>
<feature type="compositionally biased region" description="Basic and acidic residues" evidence="1">
    <location>
        <begin position="249"/>
        <end position="295"/>
    </location>
</feature>
<organism evidence="2 3">
    <name type="scientific">Chara braunii</name>
    <name type="common">Braun's stonewort</name>
    <dbReference type="NCBI Taxonomy" id="69332"/>
    <lineage>
        <taxon>Eukaryota</taxon>
        <taxon>Viridiplantae</taxon>
        <taxon>Streptophyta</taxon>
        <taxon>Charophyceae</taxon>
        <taxon>Charales</taxon>
        <taxon>Characeae</taxon>
        <taxon>Chara</taxon>
    </lineage>
</organism>
<name>A0A388LFJ0_CHABU</name>
<dbReference type="Proteomes" id="UP000265515">
    <property type="component" value="Unassembled WGS sequence"/>
</dbReference>
<evidence type="ECO:0000313" key="3">
    <source>
        <dbReference type="Proteomes" id="UP000265515"/>
    </source>
</evidence>
<evidence type="ECO:0000256" key="1">
    <source>
        <dbReference type="SAM" id="MobiDB-lite"/>
    </source>
</evidence>
<evidence type="ECO:0000313" key="2">
    <source>
        <dbReference type="EMBL" id="GBG81074.1"/>
    </source>
</evidence>
<feature type="compositionally biased region" description="Acidic residues" evidence="1">
    <location>
        <begin position="1"/>
        <end position="22"/>
    </location>
</feature>
<proteinExistence type="predicted"/>
<comment type="caution">
    <text evidence="2">The sequence shown here is derived from an EMBL/GenBank/DDBJ whole genome shotgun (WGS) entry which is preliminary data.</text>
</comment>
<gene>
    <name evidence="2" type="ORF">CBR_g31632</name>
</gene>
<feature type="region of interest" description="Disordered" evidence="1">
    <location>
        <begin position="211"/>
        <end position="295"/>
    </location>
</feature>